<dbReference type="PROSITE" id="PS50888">
    <property type="entry name" value="BHLH"/>
    <property type="match status" value="1"/>
</dbReference>
<evidence type="ECO:0000259" key="2">
    <source>
        <dbReference type="PROSITE" id="PS50888"/>
    </source>
</evidence>
<dbReference type="AlphaFoldDB" id="A0A7R8YZJ7"/>
<keyword evidence="1" id="KW-0238">DNA-binding</keyword>
<dbReference type="GO" id="GO:0000977">
    <property type="term" value="F:RNA polymerase II transcription regulatory region sequence-specific DNA binding"/>
    <property type="evidence" value="ECO:0007669"/>
    <property type="project" value="TreeGrafter"/>
</dbReference>
<dbReference type="Pfam" id="PF00010">
    <property type="entry name" value="HLH"/>
    <property type="match status" value="1"/>
</dbReference>
<protein>
    <recommendedName>
        <fullName evidence="2">BHLH domain-containing protein</fullName>
    </recommendedName>
</protein>
<dbReference type="CDD" id="cd19744">
    <property type="entry name" value="bHLH_TS_dAS-C_like"/>
    <property type="match status" value="1"/>
</dbReference>
<dbReference type="FunCoup" id="A0A7R8YZJ7">
    <property type="interactions" value="11"/>
</dbReference>
<dbReference type="SUPFAM" id="SSF47459">
    <property type="entry name" value="HLH, helix-loop-helix DNA-binding domain"/>
    <property type="match status" value="1"/>
</dbReference>
<reference evidence="3 4" key="1">
    <citation type="submission" date="2020-11" db="EMBL/GenBank/DDBJ databases">
        <authorList>
            <person name="Wallbank WR R."/>
            <person name="Pardo Diaz C."/>
            <person name="Kozak K."/>
            <person name="Martin S."/>
            <person name="Jiggins C."/>
            <person name="Moest M."/>
            <person name="Warren A I."/>
            <person name="Generalovic N T."/>
            <person name="Byers J.R.P. K."/>
            <person name="Montejo-Kovacevich G."/>
            <person name="Yen C E."/>
        </authorList>
    </citation>
    <scope>NUCLEOTIDE SEQUENCE [LARGE SCALE GENOMIC DNA]</scope>
</reference>
<gene>
    <name evidence="3" type="ORF">HERILL_LOCUS13758</name>
</gene>
<proteinExistence type="predicted"/>
<accession>A0A7R8YZJ7</accession>
<dbReference type="SMART" id="SM00353">
    <property type="entry name" value="HLH"/>
    <property type="match status" value="1"/>
</dbReference>
<dbReference type="GO" id="GO:0000981">
    <property type="term" value="F:DNA-binding transcription factor activity, RNA polymerase II-specific"/>
    <property type="evidence" value="ECO:0007669"/>
    <property type="project" value="TreeGrafter"/>
</dbReference>
<dbReference type="Gene3D" id="4.10.280.10">
    <property type="entry name" value="Helix-loop-helix DNA-binding domain"/>
    <property type="match status" value="1"/>
</dbReference>
<evidence type="ECO:0000313" key="4">
    <source>
        <dbReference type="Proteomes" id="UP000594454"/>
    </source>
</evidence>
<dbReference type="InterPro" id="IPR036638">
    <property type="entry name" value="HLH_DNA-bd_sf"/>
</dbReference>
<dbReference type="InterPro" id="IPR050283">
    <property type="entry name" value="E-box_TF_Regulators"/>
</dbReference>
<organism evidence="3 4">
    <name type="scientific">Hermetia illucens</name>
    <name type="common">Black soldier fly</name>
    <dbReference type="NCBI Taxonomy" id="343691"/>
    <lineage>
        <taxon>Eukaryota</taxon>
        <taxon>Metazoa</taxon>
        <taxon>Ecdysozoa</taxon>
        <taxon>Arthropoda</taxon>
        <taxon>Hexapoda</taxon>
        <taxon>Insecta</taxon>
        <taxon>Pterygota</taxon>
        <taxon>Neoptera</taxon>
        <taxon>Endopterygota</taxon>
        <taxon>Diptera</taxon>
        <taxon>Brachycera</taxon>
        <taxon>Stratiomyomorpha</taxon>
        <taxon>Stratiomyidae</taxon>
        <taxon>Hermetiinae</taxon>
        <taxon>Hermetia</taxon>
    </lineage>
</organism>
<evidence type="ECO:0000313" key="3">
    <source>
        <dbReference type="EMBL" id="CAD7091339.1"/>
    </source>
</evidence>
<keyword evidence="4" id="KW-1185">Reference proteome</keyword>
<dbReference type="GO" id="GO:0032502">
    <property type="term" value="P:developmental process"/>
    <property type="evidence" value="ECO:0007669"/>
    <property type="project" value="TreeGrafter"/>
</dbReference>
<dbReference type="Proteomes" id="UP000594454">
    <property type="component" value="Chromosome 5"/>
</dbReference>
<sequence>MATIGVLTYTLPPGLKLKNGFEKLPISSSNLLGLNNQNSIVTKIENIGMIGGEVVVVRKKQMPLTESNIGNIQHVQAQNQLQEPPTKRLKLSTGETPIIAGKKSSPQPQAVARRNARERRRVKQVNDGFTALRQHIPEEVAVAFEAAGNGRGTSKKLSKVETLRMAVEYIRSLERLLEIDSNDATNSDLLSNTVIKTESCTPPLVVSDGQCSESSYDPSADESATIYYADTLPDITTLNGQQYLRIPGTNTYQLITADVFENEENIQPPMDITCSGYARAEVTDQHTTIATASTIIAPAPISSPPSSHDFNDSGVPPQSISPASSILDHHQAQQQQHQRLHDHLLPQVRIHMQEVGGEPCGVRIKCEDHSLNIYQSHLAPSSSPITDVDAHGYIDQQLYESGGGLVTFKREIKEEGGDMVVLDTTGTGLSEESMMDAIDWWHDHNSQSDDSAILS</sequence>
<feature type="domain" description="BHLH" evidence="2">
    <location>
        <begin position="109"/>
        <end position="173"/>
    </location>
</feature>
<dbReference type="OrthoDB" id="5976910at2759"/>
<dbReference type="GO" id="GO:0046983">
    <property type="term" value="F:protein dimerization activity"/>
    <property type="evidence" value="ECO:0007669"/>
    <property type="project" value="InterPro"/>
</dbReference>
<name>A0A7R8YZJ7_HERIL</name>
<dbReference type="PANTHER" id="PTHR23349">
    <property type="entry name" value="BASIC HELIX-LOOP-HELIX TRANSCRIPTION FACTOR, TWIST"/>
    <property type="match status" value="1"/>
</dbReference>
<dbReference type="InParanoid" id="A0A7R8YZJ7"/>
<dbReference type="InterPro" id="IPR011598">
    <property type="entry name" value="bHLH_dom"/>
</dbReference>
<evidence type="ECO:0000256" key="1">
    <source>
        <dbReference type="ARBA" id="ARBA00023125"/>
    </source>
</evidence>
<dbReference type="EMBL" id="LR899013">
    <property type="protein sequence ID" value="CAD7091339.1"/>
    <property type="molecule type" value="Genomic_DNA"/>
</dbReference>
<dbReference type="PANTHER" id="PTHR23349:SF108">
    <property type="entry name" value="BHLH DOMAIN-CONTAINING PROTEIN"/>
    <property type="match status" value="1"/>
</dbReference>